<gene>
    <name evidence="3" type="ORF">Sradi_2754000</name>
</gene>
<dbReference type="AlphaFoldDB" id="A0AAW2S8R2"/>
<dbReference type="Gene3D" id="3.90.245.10">
    <property type="entry name" value="Ribonucleoside hydrolase-like"/>
    <property type="match status" value="1"/>
</dbReference>
<dbReference type="Pfam" id="PF01156">
    <property type="entry name" value="IU_nuc_hydro"/>
    <property type="match status" value="1"/>
</dbReference>
<comment type="similarity">
    <text evidence="1">Belongs to the IUNH family.</text>
</comment>
<evidence type="ECO:0000259" key="2">
    <source>
        <dbReference type="Pfam" id="PF01156"/>
    </source>
</evidence>
<name>A0AAW2S8R2_SESRA</name>
<organism evidence="3">
    <name type="scientific">Sesamum radiatum</name>
    <name type="common">Black benniseed</name>
    <dbReference type="NCBI Taxonomy" id="300843"/>
    <lineage>
        <taxon>Eukaryota</taxon>
        <taxon>Viridiplantae</taxon>
        <taxon>Streptophyta</taxon>
        <taxon>Embryophyta</taxon>
        <taxon>Tracheophyta</taxon>
        <taxon>Spermatophyta</taxon>
        <taxon>Magnoliopsida</taxon>
        <taxon>eudicotyledons</taxon>
        <taxon>Gunneridae</taxon>
        <taxon>Pentapetalae</taxon>
        <taxon>asterids</taxon>
        <taxon>lamiids</taxon>
        <taxon>Lamiales</taxon>
        <taxon>Pedaliaceae</taxon>
        <taxon>Sesamum</taxon>
    </lineage>
</organism>
<evidence type="ECO:0000256" key="1">
    <source>
        <dbReference type="ARBA" id="ARBA00009176"/>
    </source>
</evidence>
<evidence type="ECO:0000313" key="3">
    <source>
        <dbReference type="EMBL" id="KAL0388722.1"/>
    </source>
</evidence>
<proteinExistence type="inferred from homology"/>
<reference evidence="3" key="2">
    <citation type="journal article" date="2024" name="Plant">
        <title>Genomic evolution and insights into agronomic trait innovations of Sesamum species.</title>
        <authorList>
            <person name="Miao H."/>
            <person name="Wang L."/>
            <person name="Qu L."/>
            <person name="Liu H."/>
            <person name="Sun Y."/>
            <person name="Le M."/>
            <person name="Wang Q."/>
            <person name="Wei S."/>
            <person name="Zheng Y."/>
            <person name="Lin W."/>
            <person name="Duan Y."/>
            <person name="Cao H."/>
            <person name="Xiong S."/>
            <person name="Wang X."/>
            <person name="Wei L."/>
            <person name="Li C."/>
            <person name="Ma Q."/>
            <person name="Ju M."/>
            <person name="Zhao R."/>
            <person name="Li G."/>
            <person name="Mu C."/>
            <person name="Tian Q."/>
            <person name="Mei H."/>
            <person name="Zhang T."/>
            <person name="Gao T."/>
            <person name="Zhang H."/>
        </authorList>
    </citation>
    <scope>NUCLEOTIDE SEQUENCE</scope>
    <source>
        <strain evidence="3">G02</strain>
    </source>
</reference>
<dbReference type="PANTHER" id="PTHR46692">
    <property type="entry name" value="INOSINE-URIDINE PREFERRING NUCLEOSIDE HYDROLASE FAMILY PROTEIN"/>
    <property type="match status" value="1"/>
</dbReference>
<comment type="caution">
    <text evidence="3">The sequence shown here is derived from an EMBL/GenBank/DDBJ whole genome shotgun (WGS) entry which is preliminary data.</text>
</comment>
<protein>
    <recommendedName>
        <fullName evidence="2">Inosine/uridine-preferring nucleoside hydrolase domain-containing protein</fullName>
    </recommendedName>
</protein>
<sequence length="366" mass="41513">MILKRCICICICVCVVIIGLINEYGVEGLPHRILLDTDVDTDDFFALLYILKLNRSEFDLLDGYTAEVSGQEGLRALVAVRAKPNSDRSSPLNREYFRSFLDVMNSQEHTGKFNFTTEFPHYKEVLYKPDFKGRELGKNVVFDMDMSAGDFLALFYLLKLPVEVINLKDIFIVGGHISSRKTDKGNVINIPSNEYAELNMFLDPLAAETVLDSGHNITLIPLNVQREVCHFCKILESLYLANKTPEALFARRLLSRLHRLKRTHHRYQHMDTFLGEILGAVILAGDSLVLKTTYGVRKVQVLATGMESEDGQINIDENKGSSVKVLEHVDPLAYYDTFANQLGEEKQSAVIGSFDEQRRMWSVPRI</sequence>
<reference evidence="3" key="1">
    <citation type="submission" date="2020-06" db="EMBL/GenBank/DDBJ databases">
        <authorList>
            <person name="Li T."/>
            <person name="Hu X."/>
            <person name="Zhang T."/>
            <person name="Song X."/>
            <person name="Zhang H."/>
            <person name="Dai N."/>
            <person name="Sheng W."/>
            <person name="Hou X."/>
            <person name="Wei L."/>
        </authorList>
    </citation>
    <scope>NUCLEOTIDE SEQUENCE</scope>
    <source>
        <strain evidence="3">G02</strain>
        <tissue evidence="3">Leaf</tissue>
    </source>
</reference>
<dbReference type="PANTHER" id="PTHR46692:SF1">
    <property type="entry name" value="NUCLEOSIDE HYDROLASE 3-RELATED"/>
    <property type="match status" value="1"/>
</dbReference>
<dbReference type="InterPro" id="IPR036452">
    <property type="entry name" value="Ribo_hydro-like"/>
</dbReference>
<dbReference type="SUPFAM" id="SSF53590">
    <property type="entry name" value="Nucleoside hydrolase"/>
    <property type="match status" value="1"/>
</dbReference>
<dbReference type="InterPro" id="IPR001910">
    <property type="entry name" value="Inosine/uridine_hydrolase_dom"/>
</dbReference>
<accession>A0AAW2S8R2</accession>
<dbReference type="GO" id="GO:0016799">
    <property type="term" value="F:hydrolase activity, hydrolyzing N-glycosyl compounds"/>
    <property type="evidence" value="ECO:0007669"/>
    <property type="project" value="InterPro"/>
</dbReference>
<dbReference type="EMBL" id="JACGWJ010000011">
    <property type="protein sequence ID" value="KAL0388722.1"/>
    <property type="molecule type" value="Genomic_DNA"/>
</dbReference>
<feature type="domain" description="Inosine/uridine-preferring nucleoside hydrolase" evidence="2">
    <location>
        <begin position="166"/>
        <end position="334"/>
    </location>
</feature>